<dbReference type="Proteomes" id="UP000003824">
    <property type="component" value="Unassembled WGS sequence"/>
</dbReference>
<evidence type="ECO:0000313" key="2">
    <source>
        <dbReference type="EMBL" id="EFE71467.2"/>
    </source>
</evidence>
<feature type="compositionally biased region" description="Basic and acidic residues" evidence="1">
    <location>
        <begin position="46"/>
        <end position="58"/>
    </location>
</feature>
<evidence type="ECO:0000256" key="1">
    <source>
        <dbReference type="SAM" id="MobiDB-lite"/>
    </source>
</evidence>
<proteinExistence type="predicted"/>
<dbReference type="EMBL" id="DS999641">
    <property type="protein sequence ID" value="EFE71467.2"/>
    <property type="molecule type" value="Genomic_DNA"/>
</dbReference>
<feature type="region of interest" description="Disordered" evidence="1">
    <location>
        <begin position="19"/>
        <end position="58"/>
    </location>
</feature>
<dbReference type="RefSeq" id="WP_004992394.1">
    <property type="nucleotide sequence ID" value="NZ_DS999641.1"/>
</dbReference>
<name>D6A2M9_STRV1</name>
<gene>
    <name evidence="2" type="ORF">SSFG_06705</name>
</gene>
<accession>D6A2M9</accession>
<reference evidence="3" key="1">
    <citation type="submission" date="2008-12" db="EMBL/GenBank/DDBJ databases">
        <title>Annotation of Streptomyces ghanaensis ATCC 14672.</title>
        <authorList>
            <consortium name="The Broad Institute Genome Sequencing Platform"/>
            <consortium name="Broad Institute Microbial Sequencing Center"/>
            <person name="Fischbach M."/>
            <person name="Ward D."/>
            <person name="Young S."/>
            <person name="Kodira C.D."/>
            <person name="Zeng Q."/>
            <person name="Koehrsen M."/>
            <person name="Godfrey P."/>
            <person name="Alvarado L."/>
            <person name="Berlin A.M."/>
            <person name="Borenstein D."/>
            <person name="Chen Z."/>
            <person name="Engels R."/>
            <person name="Freedman E."/>
            <person name="Gellesch M."/>
            <person name="Goldberg J."/>
            <person name="Griggs A."/>
            <person name="Gujja S."/>
            <person name="Heiman D.I."/>
            <person name="Hepburn T.A."/>
            <person name="Howarth C."/>
            <person name="Jen D."/>
            <person name="Larson L."/>
            <person name="Lewis B."/>
            <person name="Mehta T."/>
            <person name="Park D."/>
            <person name="Pearson M."/>
            <person name="Roberts A."/>
            <person name="Saif S."/>
            <person name="Shea T.D."/>
            <person name="Shenoy N."/>
            <person name="Sisk P."/>
            <person name="Stolte C."/>
            <person name="Sykes S.N."/>
            <person name="Walk T."/>
            <person name="White J."/>
            <person name="Yandava C."/>
            <person name="Straight P."/>
            <person name="Clardy J."/>
            <person name="Hung D."/>
            <person name="Kolter R."/>
            <person name="Mekalanos J."/>
            <person name="Walker S."/>
            <person name="Walsh C.T."/>
            <person name="Wieland B.L.C."/>
            <person name="Ilzarbe M."/>
            <person name="Galagan J."/>
            <person name="Nusbaum C."/>
            <person name="Birren B."/>
        </authorList>
    </citation>
    <scope>NUCLEOTIDE SEQUENCE [LARGE SCALE GENOMIC DNA]</scope>
    <source>
        <strain evidence="3">ATCC 14672 / DSM 40746 / JCM 4963 / KCTC 9882 / NRRL B-12104 / FH 1290</strain>
    </source>
</reference>
<evidence type="ECO:0000313" key="3">
    <source>
        <dbReference type="Proteomes" id="UP000003824"/>
    </source>
</evidence>
<protein>
    <submittedName>
        <fullName evidence="2">Predicted protein</fullName>
    </submittedName>
</protein>
<sequence>MDRVGLRYVAGGAAVPTVGADGLPDAPSAVVDPDRPGGAGTALERGPLDARAEVRGRG</sequence>
<organism evidence="2 3">
    <name type="scientific">Streptomyces viridosporus (strain ATCC 14672 / DSM 40746 / JCM 4963 / KCTC 9882 / NRRL B-12104 / FH 1290)</name>
    <name type="common">Streptomyces ghanaensis</name>
    <dbReference type="NCBI Taxonomy" id="566461"/>
    <lineage>
        <taxon>Bacteria</taxon>
        <taxon>Bacillati</taxon>
        <taxon>Actinomycetota</taxon>
        <taxon>Actinomycetes</taxon>
        <taxon>Kitasatosporales</taxon>
        <taxon>Streptomycetaceae</taxon>
        <taxon>Streptomyces</taxon>
    </lineage>
</organism>
<dbReference type="AlphaFoldDB" id="D6A2M9"/>